<protein>
    <recommendedName>
        <fullName evidence="8">Thioredoxin domain-containing protein</fullName>
    </recommendedName>
</protein>
<comment type="subcellular location">
    <subcellularLocation>
        <location evidence="1">Endoplasmic reticulum membrane</location>
        <topology evidence="1">Single-pass membrane protein</topology>
    </subcellularLocation>
</comment>
<feature type="domain" description="Thioredoxin" evidence="8">
    <location>
        <begin position="9"/>
        <end position="173"/>
    </location>
</feature>
<evidence type="ECO:0000256" key="2">
    <source>
        <dbReference type="ARBA" id="ARBA00022692"/>
    </source>
</evidence>
<organism evidence="9 10">
    <name type="scientific">Nannochloropsis salina CCMP1776</name>
    <dbReference type="NCBI Taxonomy" id="1027361"/>
    <lineage>
        <taxon>Eukaryota</taxon>
        <taxon>Sar</taxon>
        <taxon>Stramenopiles</taxon>
        <taxon>Ochrophyta</taxon>
        <taxon>Eustigmatophyceae</taxon>
        <taxon>Eustigmatales</taxon>
        <taxon>Monodopsidaceae</taxon>
        <taxon>Microchloropsis</taxon>
        <taxon>Microchloropsis salina</taxon>
    </lineage>
</organism>
<gene>
    <name evidence="9" type="ORF">NSK_000835</name>
</gene>
<comment type="function">
    <text evidence="5">Probable disulfide isomerase, which participates in the folding of proteins containing disulfide bonds. May act as a dithiol oxidase. Acts as a regulator of endoplasmic reticulum-mitochondria contact sites via its ability to regulate redox signals.</text>
</comment>
<dbReference type="PROSITE" id="PS51352">
    <property type="entry name" value="THIOREDOXIN_2"/>
    <property type="match status" value="1"/>
</dbReference>
<dbReference type="InterPro" id="IPR017937">
    <property type="entry name" value="Thioredoxin_CS"/>
</dbReference>
<name>A0A4D9DBQ4_9STRA</name>
<feature type="compositionally biased region" description="Basic and acidic residues" evidence="6">
    <location>
        <begin position="430"/>
        <end position="449"/>
    </location>
</feature>
<dbReference type="SUPFAM" id="SSF52833">
    <property type="entry name" value="Thioredoxin-like"/>
    <property type="match status" value="1"/>
</dbReference>
<reference evidence="9 10" key="1">
    <citation type="submission" date="2019-01" db="EMBL/GenBank/DDBJ databases">
        <title>Nuclear Genome Assembly of the Microalgal Biofuel strain Nannochloropsis salina CCMP1776.</title>
        <authorList>
            <person name="Hovde B."/>
        </authorList>
    </citation>
    <scope>NUCLEOTIDE SEQUENCE [LARGE SCALE GENOMIC DNA]</scope>
    <source>
        <strain evidence="9 10">CCMP1776</strain>
    </source>
</reference>
<dbReference type="InterPro" id="IPR013766">
    <property type="entry name" value="Thioredoxin_domain"/>
</dbReference>
<dbReference type="GO" id="GO:0005789">
    <property type="term" value="C:endoplasmic reticulum membrane"/>
    <property type="evidence" value="ECO:0007669"/>
    <property type="project" value="UniProtKB-SubCell"/>
</dbReference>
<evidence type="ECO:0000313" key="10">
    <source>
        <dbReference type="Proteomes" id="UP000355283"/>
    </source>
</evidence>
<dbReference type="InterPro" id="IPR036249">
    <property type="entry name" value="Thioredoxin-like_sf"/>
</dbReference>
<dbReference type="Gene3D" id="3.40.30.10">
    <property type="entry name" value="Glutaredoxin"/>
    <property type="match status" value="2"/>
</dbReference>
<evidence type="ECO:0000259" key="8">
    <source>
        <dbReference type="PROSITE" id="PS51352"/>
    </source>
</evidence>
<evidence type="ECO:0000256" key="3">
    <source>
        <dbReference type="ARBA" id="ARBA00022989"/>
    </source>
</evidence>
<feature type="region of interest" description="Disordered" evidence="6">
    <location>
        <begin position="427"/>
        <end position="460"/>
    </location>
</feature>
<dbReference type="Proteomes" id="UP000355283">
    <property type="component" value="Unassembled WGS sequence"/>
</dbReference>
<dbReference type="CDD" id="cd02961">
    <property type="entry name" value="PDI_a_family"/>
    <property type="match status" value="1"/>
</dbReference>
<evidence type="ECO:0000256" key="1">
    <source>
        <dbReference type="ARBA" id="ARBA00004389"/>
    </source>
</evidence>
<dbReference type="OrthoDB" id="427280at2759"/>
<evidence type="ECO:0000256" key="5">
    <source>
        <dbReference type="ARBA" id="ARBA00045246"/>
    </source>
</evidence>
<keyword evidence="3 7" id="KW-1133">Transmembrane helix</keyword>
<dbReference type="PANTHER" id="PTHR46426">
    <property type="entry name" value="PROTEIN DISULFIDE-ISOMERASE TMX3"/>
    <property type="match status" value="1"/>
</dbReference>
<evidence type="ECO:0000256" key="7">
    <source>
        <dbReference type="SAM" id="Phobius"/>
    </source>
</evidence>
<comment type="caution">
    <text evidence="9">The sequence shown here is derived from an EMBL/GenBank/DDBJ whole genome shotgun (WGS) entry which is preliminary data.</text>
</comment>
<dbReference type="InterPro" id="IPR052250">
    <property type="entry name" value="PDI_TMX3"/>
</dbReference>
<evidence type="ECO:0000313" key="9">
    <source>
        <dbReference type="EMBL" id="TFJ87483.1"/>
    </source>
</evidence>
<keyword evidence="10" id="KW-1185">Reference proteome</keyword>
<dbReference type="Pfam" id="PF00085">
    <property type="entry name" value="Thioredoxin"/>
    <property type="match status" value="1"/>
</dbReference>
<keyword evidence="2 7" id="KW-0812">Transmembrane</keyword>
<keyword evidence="4 7" id="KW-0472">Membrane</keyword>
<proteinExistence type="predicted"/>
<evidence type="ECO:0000256" key="6">
    <source>
        <dbReference type="SAM" id="MobiDB-lite"/>
    </source>
</evidence>
<feature type="transmembrane region" description="Helical" evidence="7">
    <location>
        <begin position="397"/>
        <end position="422"/>
    </location>
</feature>
<dbReference type="PANTHER" id="PTHR46426:SF1">
    <property type="entry name" value="PROTEIN DISULFIDE-ISOMERASE TMX3"/>
    <property type="match status" value="1"/>
</dbReference>
<dbReference type="EMBL" id="SDOX01000005">
    <property type="protein sequence ID" value="TFJ87483.1"/>
    <property type="molecule type" value="Genomic_DNA"/>
</dbReference>
<accession>A0A4D9DBQ4</accession>
<sequence length="460" mass="49462">MAKNETKISSFFYFSPVAETRDLNAGNVVTLTQDNFREHVEDGNTWLVDFYAPWCGHCVRLNPVLDEVAAAVGDKLRIGKVAGSVSNYDGARTPEALTTLAVRLSAPALAHLPTPEALAGFLRSLQNASVGFVLGWVGEGGGAGRGEDGTEEGREGEEQVFEQVARALKVKASFGSVGKEALEKGKGRELFSAPTLSRAGYFLAKVEGGTAGEPNAPIFFPAQPSSSLSLTRVADVTAWVLKHNHPRMSALSGHNFRQLGMLGKLLLVAAIDPSGDPAAAEAFLDLLDRATRRPSLQPLFQDHYVLGWLDARRWEGFVKNFGIGKDNLPSFFVLDFPSQKHWVLEANGGLRVWATQEEAGDTLAAFLMDVVEGKVPAKQPGLFGGMPAAIWARVVDLWPWSLALLLPLGWIFAACLGGIAVVDKEEEELRGEGEGERRVGDAGEDDRLGAGKAAVSKKED</sequence>
<dbReference type="PROSITE" id="PS00194">
    <property type="entry name" value="THIOREDOXIN_1"/>
    <property type="match status" value="1"/>
</dbReference>
<evidence type="ECO:0000256" key="4">
    <source>
        <dbReference type="ARBA" id="ARBA00023136"/>
    </source>
</evidence>
<dbReference type="AlphaFoldDB" id="A0A4D9DBQ4"/>